<keyword evidence="2" id="KW-0812">Transmembrane</keyword>
<dbReference type="Proteomes" id="UP000230750">
    <property type="component" value="Unassembled WGS sequence"/>
</dbReference>
<feature type="region of interest" description="Disordered" evidence="1">
    <location>
        <begin position="20"/>
        <end position="54"/>
    </location>
</feature>
<proteinExistence type="predicted"/>
<organism evidence="3 4">
    <name type="scientific">Stichopus japonicus</name>
    <name type="common">Sea cucumber</name>
    <dbReference type="NCBI Taxonomy" id="307972"/>
    <lineage>
        <taxon>Eukaryota</taxon>
        <taxon>Metazoa</taxon>
        <taxon>Echinodermata</taxon>
        <taxon>Eleutherozoa</taxon>
        <taxon>Echinozoa</taxon>
        <taxon>Holothuroidea</taxon>
        <taxon>Aspidochirotacea</taxon>
        <taxon>Aspidochirotida</taxon>
        <taxon>Stichopodidae</taxon>
        <taxon>Apostichopus</taxon>
    </lineage>
</organism>
<keyword evidence="2" id="KW-0472">Membrane</keyword>
<keyword evidence="2" id="KW-1133">Transmembrane helix</keyword>
<feature type="transmembrane region" description="Helical" evidence="2">
    <location>
        <begin position="107"/>
        <end position="134"/>
    </location>
</feature>
<sequence>MGFDMLEVYYPAKILQSHDNSASMNPSHNHGQMQITHGASSSVPGVQVEPQVTPKGKKGAQTRFITGIIQAFIATVLLISGMTVASVPGSPRDDIDKQVWPISVAAIRLYLAFSIFACVLIAIAATPVAVALIYSSDPPYHYYEDVDSSTEVHFVFYCIIVLCFIVELAIAIIVASYSCCAGDAIQTIVYYPAKILESHDNSASMNPSHNPGQVIPKIPRPTPYNGDSSTYELPDENSVALPLYERHIP</sequence>
<feature type="transmembrane region" description="Helical" evidence="2">
    <location>
        <begin position="154"/>
        <end position="177"/>
    </location>
</feature>
<feature type="compositionally biased region" description="Polar residues" evidence="1">
    <location>
        <begin position="20"/>
        <end position="44"/>
    </location>
</feature>
<name>A0A2G8JEW8_STIJA</name>
<evidence type="ECO:0000313" key="4">
    <source>
        <dbReference type="Proteomes" id="UP000230750"/>
    </source>
</evidence>
<feature type="transmembrane region" description="Helical" evidence="2">
    <location>
        <begin position="64"/>
        <end position="87"/>
    </location>
</feature>
<comment type="caution">
    <text evidence="3">The sequence shown here is derived from an EMBL/GenBank/DDBJ whole genome shotgun (WGS) entry which is preliminary data.</text>
</comment>
<dbReference type="EMBL" id="MRZV01002221">
    <property type="protein sequence ID" value="PIK34297.1"/>
    <property type="molecule type" value="Genomic_DNA"/>
</dbReference>
<evidence type="ECO:0000256" key="1">
    <source>
        <dbReference type="SAM" id="MobiDB-lite"/>
    </source>
</evidence>
<reference evidence="3 4" key="1">
    <citation type="journal article" date="2017" name="PLoS Biol.">
        <title>The sea cucumber genome provides insights into morphological evolution and visceral regeneration.</title>
        <authorList>
            <person name="Zhang X."/>
            <person name="Sun L."/>
            <person name="Yuan J."/>
            <person name="Sun Y."/>
            <person name="Gao Y."/>
            <person name="Zhang L."/>
            <person name="Li S."/>
            <person name="Dai H."/>
            <person name="Hamel J.F."/>
            <person name="Liu C."/>
            <person name="Yu Y."/>
            <person name="Liu S."/>
            <person name="Lin W."/>
            <person name="Guo K."/>
            <person name="Jin S."/>
            <person name="Xu P."/>
            <person name="Storey K.B."/>
            <person name="Huan P."/>
            <person name="Zhang T."/>
            <person name="Zhou Y."/>
            <person name="Zhang J."/>
            <person name="Lin C."/>
            <person name="Li X."/>
            <person name="Xing L."/>
            <person name="Huo D."/>
            <person name="Sun M."/>
            <person name="Wang L."/>
            <person name="Mercier A."/>
            <person name="Li F."/>
            <person name="Yang H."/>
            <person name="Xiang J."/>
        </authorList>
    </citation>
    <scope>NUCLEOTIDE SEQUENCE [LARGE SCALE GENOMIC DNA]</scope>
    <source>
        <strain evidence="3">Shaxun</strain>
        <tissue evidence="3">Muscle</tissue>
    </source>
</reference>
<evidence type="ECO:0000256" key="2">
    <source>
        <dbReference type="SAM" id="Phobius"/>
    </source>
</evidence>
<evidence type="ECO:0000313" key="3">
    <source>
        <dbReference type="EMBL" id="PIK34297.1"/>
    </source>
</evidence>
<gene>
    <name evidence="3" type="ORF">BSL78_28877</name>
</gene>
<keyword evidence="4" id="KW-1185">Reference proteome</keyword>
<protein>
    <submittedName>
        <fullName evidence="3">Uncharacterized protein</fullName>
    </submittedName>
</protein>
<dbReference type="AlphaFoldDB" id="A0A2G8JEW8"/>
<accession>A0A2G8JEW8</accession>